<evidence type="ECO:0000313" key="2">
    <source>
        <dbReference type="Proteomes" id="UP000092462"/>
    </source>
</evidence>
<sequence length="35" mass="3750">GSPVSSEYHSCQSFYVLHNECSSLDANTVASSELT</sequence>
<accession>A0A8W9BFS4</accession>
<proteinExistence type="predicted"/>
<dbReference type="Proteomes" id="UP000092462">
    <property type="component" value="Unassembled WGS sequence"/>
</dbReference>
<dbReference type="EMBL" id="AJVK01026183">
    <property type="status" value="NOT_ANNOTATED_CDS"/>
    <property type="molecule type" value="Genomic_DNA"/>
</dbReference>
<protein>
    <submittedName>
        <fullName evidence="1">Uncharacterized protein</fullName>
    </submittedName>
</protein>
<reference evidence="1" key="1">
    <citation type="submission" date="2022-08" db="UniProtKB">
        <authorList>
            <consortium name="EnsemblMetazoa"/>
        </authorList>
    </citation>
    <scope>IDENTIFICATION</scope>
    <source>
        <strain evidence="1">Israel</strain>
    </source>
</reference>
<evidence type="ECO:0000313" key="1">
    <source>
        <dbReference type="EnsemblMetazoa" id="PPAI013313-PA"/>
    </source>
</evidence>
<keyword evidence="2" id="KW-1185">Reference proteome</keyword>
<organism evidence="1 2">
    <name type="scientific">Phlebotomus papatasi</name>
    <name type="common">Sandfly</name>
    <dbReference type="NCBI Taxonomy" id="29031"/>
    <lineage>
        <taxon>Eukaryota</taxon>
        <taxon>Metazoa</taxon>
        <taxon>Ecdysozoa</taxon>
        <taxon>Arthropoda</taxon>
        <taxon>Hexapoda</taxon>
        <taxon>Insecta</taxon>
        <taxon>Pterygota</taxon>
        <taxon>Neoptera</taxon>
        <taxon>Endopterygota</taxon>
        <taxon>Diptera</taxon>
        <taxon>Nematocera</taxon>
        <taxon>Psychodoidea</taxon>
        <taxon>Psychodidae</taxon>
        <taxon>Phlebotomus</taxon>
        <taxon>Phlebotomus</taxon>
    </lineage>
</organism>
<dbReference type="EnsemblMetazoa" id="PPAI013313-RA">
    <property type="protein sequence ID" value="PPAI013313-PA"/>
    <property type="gene ID" value="PPAI013313"/>
</dbReference>
<name>A0A8W9BFS4_PHLPP</name>
<dbReference type="AlphaFoldDB" id="A0A8W9BFS4"/>